<proteinExistence type="predicted"/>
<protein>
    <recommendedName>
        <fullName evidence="3">Thyroglobulin type-1 domain-containing protein</fullName>
    </recommendedName>
</protein>
<evidence type="ECO:0008006" key="3">
    <source>
        <dbReference type="Google" id="ProtNLM"/>
    </source>
</evidence>
<keyword evidence="2" id="KW-1185">Reference proteome</keyword>
<dbReference type="OrthoDB" id="1725934at2759"/>
<dbReference type="InParanoid" id="E4XGX5"/>
<evidence type="ECO:0000313" key="2">
    <source>
        <dbReference type="Proteomes" id="UP000001307"/>
    </source>
</evidence>
<accession>E4XGX5</accession>
<dbReference type="Proteomes" id="UP000001307">
    <property type="component" value="Unassembled WGS sequence"/>
</dbReference>
<reference evidence="1" key="1">
    <citation type="journal article" date="2010" name="Science">
        <title>Plasticity of animal genome architecture unmasked by rapid evolution of a pelagic tunicate.</title>
        <authorList>
            <person name="Denoeud F."/>
            <person name="Henriet S."/>
            <person name="Mungpakdee S."/>
            <person name="Aury J.M."/>
            <person name="Da Silva C."/>
            <person name="Brinkmann H."/>
            <person name="Mikhaleva J."/>
            <person name="Olsen L.C."/>
            <person name="Jubin C."/>
            <person name="Canestro C."/>
            <person name="Bouquet J.M."/>
            <person name="Danks G."/>
            <person name="Poulain J."/>
            <person name="Campsteijn C."/>
            <person name="Adamski M."/>
            <person name="Cross I."/>
            <person name="Yadetie F."/>
            <person name="Muffato M."/>
            <person name="Louis A."/>
            <person name="Butcher S."/>
            <person name="Tsagkogeorga G."/>
            <person name="Konrad A."/>
            <person name="Singh S."/>
            <person name="Jensen M.F."/>
            <person name="Cong E.H."/>
            <person name="Eikeseth-Otteraa H."/>
            <person name="Noel B."/>
            <person name="Anthouard V."/>
            <person name="Porcel B.M."/>
            <person name="Kachouri-Lafond R."/>
            <person name="Nishino A."/>
            <person name="Ugolini M."/>
            <person name="Chourrout P."/>
            <person name="Nishida H."/>
            <person name="Aasland R."/>
            <person name="Huzurbazar S."/>
            <person name="Westhof E."/>
            <person name="Delsuc F."/>
            <person name="Lehrach H."/>
            <person name="Reinhardt R."/>
            <person name="Weissenbach J."/>
            <person name="Roy S.W."/>
            <person name="Artiguenave F."/>
            <person name="Postlethwait J.H."/>
            <person name="Manak J.R."/>
            <person name="Thompson E.M."/>
            <person name="Jaillon O."/>
            <person name="Du Pasquier L."/>
            <person name="Boudinot P."/>
            <person name="Liberles D.A."/>
            <person name="Volff J.N."/>
            <person name="Philippe H."/>
            <person name="Lenhard B."/>
            <person name="Roest Crollius H."/>
            <person name="Wincker P."/>
            <person name="Chourrout D."/>
        </authorList>
    </citation>
    <scope>NUCLEOTIDE SEQUENCE [LARGE SCALE GENOMIC DNA]</scope>
</reference>
<dbReference type="AlphaFoldDB" id="E4XGX5"/>
<gene>
    <name evidence="1" type="ORF">GSOID_T00010741001</name>
</gene>
<evidence type="ECO:0000313" key="1">
    <source>
        <dbReference type="EMBL" id="CBY09923.1"/>
    </source>
</evidence>
<organism evidence="1">
    <name type="scientific">Oikopleura dioica</name>
    <name type="common">Tunicate</name>
    <dbReference type="NCBI Taxonomy" id="34765"/>
    <lineage>
        <taxon>Eukaryota</taxon>
        <taxon>Metazoa</taxon>
        <taxon>Chordata</taxon>
        <taxon>Tunicata</taxon>
        <taxon>Appendicularia</taxon>
        <taxon>Copelata</taxon>
        <taxon>Oikopleuridae</taxon>
        <taxon>Oikopleura</taxon>
    </lineage>
</organism>
<dbReference type="EMBL" id="FN653049">
    <property type="protein sequence ID" value="CBY09923.1"/>
    <property type="molecule type" value="Genomic_DNA"/>
</dbReference>
<sequence>MKVFPLFSITEDRSCSFQLDKYNLGLSAAKFAPLCQISDAALWEEKQCGDMMCTCVDTITGLPSDPPRYGRVADKEKLKCSGTPCLDELAKNSKLAAEWIDEGIVDLPFIPICTTTGYYHAVQSEPNLGLFCTGPNGEYQRPIVEDVANSVTFCQNYYVSQQWRQLVQ</sequence>
<name>E4XGX5_OIKDI</name>